<organism evidence="4 5">
    <name type="scientific">Paenibacillus protaetiae</name>
    <dbReference type="NCBI Taxonomy" id="2509456"/>
    <lineage>
        <taxon>Bacteria</taxon>
        <taxon>Bacillati</taxon>
        <taxon>Bacillota</taxon>
        <taxon>Bacilli</taxon>
        <taxon>Bacillales</taxon>
        <taxon>Paenibacillaceae</taxon>
        <taxon>Paenibacillus</taxon>
    </lineage>
</organism>
<name>A0A4P6EYF1_9BACL</name>
<sequence>MRLKKKNKGRQAKRLAVKTAIVMLGGTLAIQPAGAVMPAGWSPVHIHAAAAAAAANTLKEVSESIVTSGAKRIDYLWTATRSGKTATSNVHVIEVDLSNPNVKLDAISGKNSTVGTLNTVQNMVKESGAVAGINADVFNTTTEGAPMGPQITNGVLMSTPEQLSGMYAFGISNSRVPSVDSYSFKGTVTAQDGTAYQLAGMNQSSYSPEGGSSVYSHVDAAYIYTSAWGGAQRPKNSATTPTEVLVRNGVIEKISIDAPLADTPPADGYILRTHGKAADFVKSHLQVGQTIQSDYTLVSNTTGKNVDPNSFQMLVGGHTILVNNGAAAAFSRDITGVSGSSYVSRSAVGYSKDGKKVYLITTEKYGNSTGVNLKELQDIMVKLGVYKGMNLDGGGSTTMVERPLAETSLTLSHSTQYDTTQRSVSNGIGVFSTAPQGQLKGMKVSGANVLLLGTTASYTAKGYDNYYNPYTVDSAAASWSVTSGSIGTFSGNTLTATKAGSGTITVKSGSVTSTYNVEVVGKDQIASLKIDTAAGVLASGAQVSVPITVTLKDGKTYKLSGNSVKWEFIGFTATQKDNTLTVNTVNDGTKTGYAIARYDGYPTMIPLTPGQSETVFEDFENPNYLISGQVTPDTTLGGVKLVTGLGGQTTGKSLQISYDFTAGTGTKASYAVFNTNGRTVGGSPSSMTMDIYGDKSLNWLRAEFIDNAGKSYLVDLAKQIDWSGWKNVKADLSSLGMSYPVKLKRIYVVTTGDGQDERAASGSIGIDNIKMQFPVNVPAAPSTQIVMNIGNKAATVGGKAYTLDVAPVEMQGTTYVPIRFISEAMGGIVKWEQSLSRVTVLRGSTMLEMNIGKKEMNVNGKVSATSVAPIIQNNRTLIPIRLVSENLGLKVDYEAKTRKVTIS</sequence>
<evidence type="ECO:0000259" key="2">
    <source>
        <dbReference type="Pfam" id="PF07833"/>
    </source>
</evidence>
<keyword evidence="5" id="KW-1185">Reference proteome</keyword>
<evidence type="ECO:0000256" key="1">
    <source>
        <dbReference type="SAM" id="SignalP"/>
    </source>
</evidence>
<reference evidence="4 5" key="1">
    <citation type="submission" date="2019-01" db="EMBL/GenBank/DDBJ databases">
        <title>Genome sequencing of strain FW100M-2.</title>
        <authorList>
            <person name="Heo J."/>
            <person name="Kim S.-J."/>
            <person name="Kim J.-S."/>
            <person name="Hong S.-B."/>
            <person name="Kwon S.-W."/>
        </authorList>
    </citation>
    <scope>NUCLEOTIDE SEQUENCE [LARGE SCALE GENOMIC DNA]</scope>
    <source>
        <strain evidence="4 5">FW100M-2</strain>
    </source>
</reference>
<feature type="chain" id="PRO_5020267131" evidence="1">
    <location>
        <begin position="36"/>
        <end position="903"/>
    </location>
</feature>
<dbReference type="EMBL" id="CP035492">
    <property type="protein sequence ID" value="QAY67745.1"/>
    <property type="molecule type" value="Genomic_DNA"/>
</dbReference>
<feature type="domain" description="Phosphodiester glycosidase" evidence="3">
    <location>
        <begin position="265"/>
        <end position="431"/>
    </location>
</feature>
<evidence type="ECO:0000313" key="4">
    <source>
        <dbReference type="EMBL" id="QAY67745.1"/>
    </source>
</evidence>
<proteinExistence type="predicted"/>
<gene>
    <name evidence="4" type="ORF">ET464_16480</name>
</gene>
<feature type="domain" description="Copper amine oxidase-like N-terminal" evidence="2">
    <location>
        <begin position="796"/>
        <end position="902"/>
    </location>
</feature>
<dbReference type="KEGG" id="pprt:ET464_16480"/>
<dbReference type="Pfam" id="PF09992">
    <property type="entry name" value="NAGPA"/>
    <property type="match status" value="1"/>
</dbReference>
<feature type="signal peptide" evidence="1">
    <location>
        <begin position="1"/>
        <end position="35"/>
    </location>
</feature>
<dbReference type="RefSeq" id="WP_129442842.1">
    <property type="nucleotide sequence ID" value="NZ_CP035492.1"/>
</dbReference>
<evidence type="ECO:0000313" key="5">
    <source>
        <dbReference type="Proteomes" id="UP000293568"/>
    </source>
</evidence>
<dbReference type="InterPro" id="IPR018711">
    <property type="entry name" value="NAGPA"/>
</dbReference>
<accession>A0A4P6EYF1</accession>
<protein>
    <submittedName>
        <fullName evidence="4">Copper amine oxidase</fullName>
    </submittedName>
</protein>
<dbReference type="Proteomes" id="UP000293568">
    <property type="component" value="Chromosome"/>
</dbReference>
<evidence type="ECO:0000259" key="3">
    <source>
        <dbReference type="Pfam" id="PF09992"/>
    </source>
</evidence>
<dbReference type="PANTHER" id="PTHR40446:SF2">
    <property type="entry name" value="N-ACETYLGLUCOSAMINE-1-PHOSPHODIESTER ALPHA-N-ACETYLGLUCOSAMINIDASE"/>
    <property type="match status" value="1"/>
</dbReference>
<dbReference type="SUPFAM" id="SSF55383">
    <property type="entry name" value="Copper amine oxidase, domain N"/>
    <property type="match status" value="2"/>
</dbReference>
<dbReference type="InterPro" id="IPR012854">
    <property type="entry name" value="Cu_amine_oxidase-like_N"/>
</dbReference>
<dbReference type="PANTHER" id="PTHR40446">
    <property type="entry name" value="N-ACETYLGLUCOSAMINE-1-PHOSPHODIESTER ALPHA-N-ACETYLGLUCOSAMINIDASE"/>
    <property type="match status" value="1"/>
</dbReference>
<dbReference type="OrthoDB" id="9809781at2"/>
<dbReference type="Pfam" id="PF07833">
    <property type="entry name" value="Cu_amine_oxidN1"/>
    <property type="match status" value="1"/>
</dbReference>
<dbReference type="AlphaFoldDB" id="A0A4P6EYF1"/>
<dbReference type="InterPro" id="IPR036582">
    <property type="entry name" value="Mao_N_sf"/>
</dbReference>
<dbReference type="Gene3D" id="3.30.457.10">
    <property type="entry name" value="Copper amine oxidase-like, N-terminal domain"/>
    <property type="match status" value="2"/>
</dbReference>
<keyword evidence="1" id="KW-0732">Signal</keyword>